<dbReference type="AlphaFoldDB" id="K1X4W3"/>
<gene>
    <name evidence="5" type="ORF">MBM_02069</name>
</gene>
<keyword evidence="6" id="KW-1185">Reference proteome</keyword>
<keyword evidence="4" id="KW-1133">Transmembrane helix</keyword>
<dbReference type="InParanoid" id="K1X4W3"/>
<evidence type="ECO:0000256" key="3">
    <source>
        <dbReference type="ARBA" id="ARBA00023136"/>
    </source>
</evidence>
<dbReference type="GO" id="GO:0015986">
    <property type="term" value="P:proton motive force-driven ATP synthesis"/>
    <property type="evidence" value="ECO:0007669"/>
    <property type="project" value="TreeGrafter"/>
</dbReference>
<keyword evidence="4" id="KW-0812">Transmembrane</keyword>
<protein>
    <recommendedName>
        <fullName evidence="7">ATP synthase subunit K</fullName>
    </recommendedName>
</protein>
<evidence type="ECO:0000256" key="1">
    <source>
        <dbReference type="ARBA" id="ARBA00004325"/>
    </source>
</evidence>
<reference evidence="5 6" key="1">
    <citation type="journal article" date="2012" name="BMC Genomics">
        <title>Sequencing the genome of Marssonina brunnea reveals fungus-poplar co-evolution.</title>
        <authorList>
            <person name="Zhu S."/>
            <person name="Cao Y.-Z."/>
            <person name="Jiang C."/>
            <person name="Tan B.-Y."/>
            <person name="Wang Z."/>
            <person name="Feng S."/>
            <person name="Zhang L."/>
            <person name="Su X.-H."/>
            <person name="Brejova B."/>
            <person name="Vinar T."/>
            <person name="Xu M."/>
            <person name="Wang M.-X."/>
            <person name="Zhang S.-G."/>
            <person name="Huang M.-R."/>
            <person name="Wu R."/>
            <person name="Zhou Y."/>
        </authorList>
    </citation>
    <scope>NUCLEOTIDE SEQUENCE [LARGE SCALE GENOMIC DNA]</scope>
    <source>
        <strain evidence="5 6">MB_m1</strain>
    </source>
</reference>
<dbReference type="PANTHER" id="PTHR28074:SF1">
    <property type="entry name" value="ATP SYNTHASE SUBUNIT K, MITOCHONDRIAL"/>
    <property type="match status" value="1"/>
</dbReference>
<dbReference type="OMA" id="RQVGSHY"/>
<dbReference type="RefSeq" id="XP_007289958.1">
    <property type="nucleotide sequence ID" value="XM_007289896.1"/>
</dbReference>
<evidence type="ECO:0008006" key="7">
    <source>
        <dbReference type="Google" id="ProtNLM"/>
    </source>
</evidence>
<dbReference type="eggNOG" id="ENOG502SCBN">
    <property type="taxonomic scope" value="Eukaryota"/>
</dbReference>
<evidence type="ECO:0000256" key="4">
    <source>
        <dbReference type="SAM" id="Phobius"/>
    </source>
</evidence>
<organism evidence="5 6">
    <name type="scientific">Marssonina brunnea f. sp. multigermtubi (strain MB_m1)</name>
    <name type="common">Marssonina leaf spot fungus</name>
    <dbReference type="NCBI Taxonomy" id="1072389"/>
    <lineage>
        <taxon>Eukaryota</taxon>
        <taxon>Fungi</taxon>
        <taxon>Dikarya</taxon>
        <taxon>Ascomycota</taxon>
        <taxon>Pezizomycotina</taxon>
        <taxon>Leotiomycetes</taxon>
        <taxon>Helotiales</taxon>
        <taxon>Drepanopezizaceae</taxon>
        <taxon>Drepanopeziza</taxon>
    </lineage>
</organism>
<dbReference type="PANTHER" id="PTHR28074">
    <property type="entry name" value="ATP SYNTHASE SUBUNIT K, MITOCHONDRIAL"/>
    <property type="match status" value="1"/>
</dbReference>
<dbReference type="KEGG" id="mbe:MBM_02069"/>
<evidence type="ECO:0000313" key="5">
    <source>
        <dbReference type="EMBL" id="EKD20117.1"/>
    </source>
</evidence>
<dbReference type="OrthoDB" id="2094445at2759"/>
<evidence type="ECO:0000313" key="6">
    <source>
        <dbReference type="Proteomes" id="UP000006753"/>
    </source>
</evidence>
<proteinExistence type="predicted"/>
<dbReference type="GeneID" id="18758004"/>
<dbReference type="Proteomes" id="UP000006753">
    <property type="component" value="Unassembled WGS sequence"/>
</dbReference>
<dbReference type="GO" id="GO:0031966">
    <property type="term" value="C:mitochondrial membrane"/>
    <property type="evidence" value="ECO:0007669"/>
    <property type="project" value="UniProtKB-SubCell"/>
</dbReference>
<dbReference type="EMBL" id="JH921430">
    <property type="protein sequence ID" value="EKD20117.1"/>
    <property type="molecule type" value="Genomic_DNA"/>
</dbReference>
<name>K1X4W3_MARBU</name>
<dbReference type="InterPro" id="IPR021278">
    <property type="entry name" value="ATP19"/>
</dbReference>
<keyword evidence="2" id="KW-0496">Mitochondrion</keyword>
<dbReference type="Pfam" id="PF11022">
    <property type="entry name" value="ATP19"/>
    <property type="match status" value="1"/>
</dbReference>
<feature type="transmembrane region" description="Helical" evidence="4">
    <location>
        <begin position="12"/>
        <end position="31"/>
    </location>
</feature>
<keyword evidence="3 4" id="KW-0472">Membrane</keyword>
<comment type="subcellular location">
    <subcellularLocation>
        <location evidence="1">Mitochondrion membrane</location>
    </subcellularLocation>
</comment>
<dbReference type="HOGENOM" id="CLU_172736_1_1_1"/>
<accession>K1X4W3</accession>
<evidence type="ECO:0000256" key="2">
    <source>
        <dbReference type="ARBA" id="ARBA00023128"/>
    </source>
</evidence>
<dbReference type="STRING" id="1072389.K1X4W3"/>
<sequence length="78" mass="7990">MVQMYTIAGKQVGSHVLAMITLGVLSSGAYFSMGGSSAKKVAGATPPLNAKSPAEESFITDFLKNAEADAKKGSKPAQ</sequence>